<dbReference type="FunFam" id="1.10.510.10:FF:001508">
    <property type="entry name" value="STK24 isoform 7"/>
    <property type="match status" value="1"/>
</dbReference>
<dbReference type="EMBL" id="JAKMXF010000041">
    <property type="protein sequence ID" value="KAI6660143.1"/>
    <property type="molecule type" value="Genomic_DNA"/>
</dbReference>
<gene>
    <name evidence="13" type="ORF">LOD99_10535</name>
</gene>
<evidence type="ECO:0000256" key="3">
    <source>
        <dbReference type="ARBA" id="ARBA00022679"/>
    </source>
</evidence>
<evidence type="ECO:0000259" key="12">
    <source>
        <dbReference type="PROSITE" id="PS50105"/>
    </source>
</evidence>
<feature type="domain" description="Protein kinase" evidence="11">
    <location>
        <begin position="283"/>
        <end position="541"/>
    </location>
</feature>
<evidence type="ECO:0000313" key="13">
    <source>
        <dbReference type="EMBL" id="KAI6660143.1"/>
    </source>
</evidence>
<dbReference type="SUPFAM" id="SSF56112">
    <property type="entry name" value="Protein kinase-like (PK-like)"/>
    <property type="match status" value="1"/>
</dbReference>
<evidence type="ECO:0000256" key="1">
    <source>
        <dbReference type="ARBA" id="ARBA00008874"/>
    </source>
</evidence>
<evidence type="ECO:0000256" key="4">
    <source>
        <dbReference type="ARBA" id="ARBA00022741"/>
    </source>
</evidence>
<feature type="coiled-coil region" evidence="9">
    <location>
        <begin position="124"/>
        <end position="176"/>
    </location>
</feature>
<keyword evidence="3" id="KW-0808">Transferase</keyword>
<feature type="compositionally biased region" description="Polar residues" evidence="10">
    <location>
        <begin position="12"/>
        <end position="47"/>
    </location>
</feature>
<dbReference type="PROSITE" id="PS50011">
    <property type="entry name" value="PROTEIN_KINASE_DOM"/>
    <property type="match status" value="1"/>
</dbReference>
<keyword evidence="6" id="KW-0067">ATP-binding</keyword>
<feature type="region of interest" description="Disordered" evidence="10">
    <location>
        <begin position="606"/>
        <end position="641"/>
    </location>
</feature>
<evidence type="ECO:0000313" key="14">
    <source>
        <dbReference type="Proteomes" id="UP001165289"/>
    </source>
</evidence>
<dbReference type="GO" id="GO:0005524">
    <property type="term" value="F:ATP binding"/>
    <property type="evidence" value="ECO:0007669"/>
    <property type="project" value="UniProtKB-KW"/>
</dbReference>
<comment type="similarity">
    <text evidence="1">Belongs to the protein kinase superfamily. STE Ser/Thr protein kinase family. STE20 subfamily.</text>
</comment>
<dbReference type="Proteomes" id="UP001165289">
    <property type="component" value="Unassembled WGS sequence"/>
</dbReference>
<dbReference type="InterPro" id="IPR050629">
    <property type="entry name" value="STE20/SPS1-PAK"/>
</dbReference>
<dbReference type="InterPro" id="IPR001660">
    <property type="entry name" value="SAM"/>
</dbReference>
<dbReference type="SMART" id="SM00454">
    <property type="entry name" value="SAM"/>
    <property type="match status" value="1"/>
</dbReference>
<proteinExistence type="inferred from homology"/>
<dbReference type="PANTHER" id="PTHR48012">
    <property type="entry name" value="STERILE20-LIKE KINASE, ISOFORM B-RELATED"/>
    <property type="match status" value="1"/>
</dbReference>
<dbReference type="Gene3D" id="1.10.150.50">
    <property type="entry name" value="Transcription Factor, Ets-1"/>
    <property type="match status" value="1"/>
</dbReference>
<dbReference type="Pfam" id="PF00536">
    <property type="entry name" value="SAM_1"/>
    <property type="match status" value="1"/>
</dbReference>
<evidence type="ECO:0000256" key="8">
    <source>
        <dbReference type="ARBA" id="ARBA00048679"/>
    </source>
</evidence>
<organism evidence="13 14">
    <name type="scientific">Oopsacas minuta</name>
    <dbReference type="NCBI Taxonomy" id="111878"/>
    <lineage>
        <taxon>Eukaryota</taxon>
        <taxon>Metazoa</taxon>
        <taxon>Porifera</taxon>
        <taxon>Hexactinellida</taxon>
        <taxon>Hexasterophora</taxon>
        <taxon>Lyssacinosida</taxon>
        <taxon>Leucopsacidae</taxon>
        <taxon>Oopsacas</taxon>
    </lineage>
</organism>
<dbReference type="Gene3D" id="1.10.510.10">
    <property type="entry name" value="Transferase(Phosphotransferase) domain 1"/>
    <property type="match status" value="1"/>
</dbReference>
<dbReference type="InterPro" id="IPR013761">
    <property type="entry name" value="SAM/pointed_sf"/>
</dbReference>
<dbReference type="SUPFAM" id="SSF47769">
    <property type="entry name" value="SAM/Pointed domain"/>
    <property type="match status" value="1"/>
</dbReference>
<accession>A0AAV7KGW8</accession>
<feature type="domain" description="SAM" evidence="12">
    <location>
        <begin position="339"/>
        <end position="397"/>
    </location>
</feature>
<dbReference type="GO" id="GO:0004674">
    <property type="term" value="F:protein serine/threonine kinase activity"/>
    <property type="evidence" value="ECO:0007669"/>
    <property type="project" value="UniProtKB-KW"/>
</dbReference>
<evidence type="ECO:0000256" key="5">
    <source>
        <dbReference type="ARBA" id="ARBA00022777"/>
    </source>
</evidence>
<sequence length="726" mass="82537">MDPYSRQYPHKNPNSSTGEHRQSQCQPSNNFNSTSPQQYPSNSTSAHQHYPLGKPPMDTAYEFKEELLNAFLEKKEKEKEKEKEGVDKLNKRKIVYSNKLVGTDGTQENILIEDSKKEENDELANYLRDQIKKLTRANHKLRKQIENNAKMEETRRKQLEDEKQVLKEELAMSRMVCGSLREELSLCRESTAPPPRIPIATTANKTEVAISPPSPPMTTLPASRKRKHSDGTPPTSPSKHCMRLRNSPKSPPTIAARCVIESPFKTPRRCLRKSLHTRKPKQIDFNPQSPGGTFTSLSELFDYDEFLVRESPTKKQYSPPSIPVFLPRSSPIAEDEIPSHWLPSLGLTQYSNILRQSCVDGMVLEHLSKKELSTSLGMVESSHRNRLQKLLEASLNDLVSQQESSNSDKKAKRTSFALFWRKSDAKILVRTTNTLVTDTLTKKTTFVGTPFWMAPEVIKQSAYDYKADIWSLGITAIELAKGEPPHSDLHPMRVLFLIPKNNSPELAGDFTKGFKEFVSLCLNKDPEDRPSAKELMRHRFIRNARKTSCLVELIEKYKRWKTQQTVDAHDSSSSGDEDNNMEVDFQAAPENNWVFDTIKEVKPKRKSSKNVYSPSLSPDLTNAKESHLSHPNGLIEPTPKIVSPPLPKQEIRPAWVKVEQWFTGVSGRCKTVPMLLSMGKWDYEQELGILQPLQRLNPMNAVQDRAALSKASAPCLYPTYRAVDYE</sequence>
<keyword evidence="14" id="KW-1185">Reference proteome</keyword>
<evidence type="ECO:0000256" key="2">
    <source>
        <dbReference type="ARBA" id="ARBA00022527"/>
    </source>
</evidence>
<keyword evidence="5 13" id="KW-0418">Kinase</keyword>
<dbReference type="InterPro" id="IPR000719">
    <property type="entry name" value="Prot_kinase_dom"/>
</dbReference>
<evidence type="ECO:0000256" key="7">
    <source>
        <dbReference type="ARBA" id="ARBA00047899"/>
    </source>
</evidence>
<keyword evidence="4" id="KW-0547">Nucleotide-binding</keyword>
<keyword evidence="2" id="KW-0723">Serine/threonine-protein kinase</keyword>
<dbReference type="PROSITE" id="PS50105">
    <property type="entry name" value="SAM_DOMAIN"/>
    <property type="match status" value="1"/>
</dbReference>
<evidence type="ECO:0000256" key="9">
    <source>
        <dbReference type="SAM" id="Coils"/>
    </source>
</evidence>
<feature type="compositionally biased region" description="Polar residues" evidence="10">
    <location>
        <begin position="609"/>
        <end position="620"/>
    </location>
</feature>
<dbReference type="GO" id="GO:0005737">
    <property type="term" value="C:cytoplasm"/>
    <property type="evidence" value="ECO:0007669"/>
    <property type="project" value="TreeGrafter"/>
</dbReference>
<protein>
    <submittedName>
        <fullName evidence="13">Serine/threonine-protein kinase 24</fullName>
    </submittedName>
</protein>
<reference evidence="13 14" key="1">
    <citation type="journal article" date="2023" name="BMC Biol.">
        <title>The compact genome of the sponge Oopsacas minuta (Hexactinellida) is lacking key metazoan core genes.</title>
        <authorList>
            <person name="Santini S."/>
            <person name="Schenkelaars Q."/>
            <person name="Jourda C."/>
            <person name="Duchesne M."/>
            <person name="Belahbib H."/>
            <person name="Rocher C."/>
            <person name="Selva M."/>
            <person name="Riesgo A."/>
            <person name="Vervoort M."/>
            <person name="Leys S.P."/>
            <person name="Kodjabachian L."/>
            <person name="Le Bivic A."/>
            <person name="Borchiellini C."/>
            <person name="Claverie J.M."/>
            <person name="Renard E."/>
        </authorList>
    </citation>
    <scope>NUCLEOTIDE SEQUENCE [LARGE SCALE GENOMIC DNA]</scope>
    <source>
        <strain evidence="13">SPO-2</strain>
    </source>
</reference>
<feature type="region of interest" description="Disordered" evidence="10">
    <location>
        <begin position="208"/>
        <end position="252"/>
    </location>
</feature>
<comment type="catalytic activity">
    <reaction evidence="8">
        <text>L-seryl-[protein] + ATP = O-phospho-L-seryl-[protein] + ADP + H(+)</text>
        <dbReference type="Rhea" id="RHEA:17989"/>
        <dbReference type="Rhea" id="RHEA-COMP:9863"/>
        <dbReference type="Rhea" id="RHEA-COMP:11604"/>
        <dbReference type="ChEBI" id="CHEBI:15378"/>
        <dbReference type="ChEBI" id="CHEBI:29999"/>
        <dbReference type="ChEBI" id="CHEBI:30616"/>
        <dbReference type="ChEBI" id="CHEBI:83421"/>
        <dbReference type="ChEBI" id="CHEBI:456216"/>
        <dbReference type="EC" id="2.7.11.1"/>
    </reaction>
</comment>
<evidence type="ECO:0000256" key="10">
    <source>
        <dbReference type="SAM" id="MobiDB-lite"/>
    </source>
</evidence>
<name>A0AAV7KGW8_9METZ</name>
<dbReference type="InterPro" id="IPR011009">
    <property type="entry name" value="Kinase-like_dom_sf"/>
</dbReference>
<evidence type="ECO:0000256" key="6">
    <source>
        <dbReference type="ARBA" id="ARBA00022840"/>
    </source>
</evidence>
<keyword evidence="9" id="KW-0175">Coiled coil</keyword>
<dbReference type="AlphaFoldDB" id="A0AAV7KGW8"/>
<feature type="region of interest" description="Disordered" evidence="10">
    <location>
        <begin position="1"/>
        <end position="58"/>
    </location>
</feature>
<comment type="catalytic activity">
    <reaction evidence="7">
        <text>L-threonyl-[protein] + ATP = O-phospho-L-threonyl-[protein] + ADP + H(+)</text>
        <dbReference type="Rhea" id="RHEA:46608"/>
        <dbReference type="Rhea" id="RHEA-COMP:11060"/>
        <dbReference type="Rhea" id="RHEA-COMP:11605"/>
        <dbReference type="ChEBI" id="CHEBI:15378"/>
        <dbReference type="ChEBI" id="CHEBI:30013"/>
        <dbReference type="ChEBI" id="CHEBI:30616"/>
        <dbReference type="ChEBI" id="CHEBI:61977"/>
        <dbReference type="ChEBI" id="CHEBI:456216"/>
        <dbReference type="EC" id="2.7.11.1"/>
    </reaction>
</comment>
<feature type="coiled-coil region" evidence="9">
    <location>
        <begin position="61"/>
        <end position="92"/>
    </location>
</feature>
<comment type="caution">
    <text evidence="13">The sequence shown here is derived from an EMBL/GenBank/DDBJ whole genome shotgun (WGS) entry which is preliminary data.</text>
</comment>
<dbReference type="PANTHER" id="PTHR48012:SF10">
    <property type="entry name" value="FI20177P1"/>
    <property type="match status" value="1"/>
</dbReference>
<evidence type="ECO:0000259" key="11">
    <source>
        <dbReference type="PROSITE" id="PS50011"/>
    </source>
</evidence>
<dbReference type="Pfam" id="PF00069">
    <property type="entry name" value="Pkinase"/>
    <property type="match status" value="1"/>
</dbReference>